<feature type="region of interest" description="Disordered" evidence="1">
    <location>
        <begin position="1"/>
        <end position="20"/>
    </location>
</feature>
<keyword evidence="2" id="KW-1133">Transmembrane helix</keyword>
<dbReference type="EMBL" id="JACHWS010000004">
    <property type="protein sequence ID" value="MBB3039615.1"/>
    <property type="molecule type" value="Genomic_DNA"/>
</dbReference>
<evidence type="ECO:0000256" key="1">
    <source>
        <dbReference type="SAM" id="MobiDB-lite"/>
    </source>
</evidence>
<reference evidence="3 4" key="1">
    <citation type="submission" date="2020-08" db="EMBL/GenBank/DDBJ databases">
        <title>Sequencing the genomes of 1000 actinobacteria strains.</title>
        <authorList>
            <person name="Klenk H.-P."/>
        </authorList>
    </citation>
    <scope>NUCLEOTIDE SEQUENCE [LARGE SCALE GENOMIC DNA]</scope>
    <source>
        <strain evidence="3 4">DSM 45258</strain>
    </source>
</reference>
<proteinExistence type="predicted"/>
<feature type="transmembrane region" description="Helical" evidence="2">
    <location>
        <begin position="120"/>
        <end position="137"/>
    </location>
</feature>
<keyword evidence="2" id="KW-0812">Transmembrane</keyword>
<feature type="compositionally biased region" description="Pro residues" evidence="1">
    <location>
        <begin position="8"/>
        <end position="20"/>
    </location>
</feature>
<feature type="transmembrane region" description="Helical" evidence="2">
    <location>
        <begin position="88"/>
        <end position="108"/>
    </location>
</feature>
<name>A0A839RRY2_9ACTN</name>
<feature type="transmembrane region" description="Helical" evidence="2">
    <location>
        <begin position="30"/>
        <end position="53"/>
    </location>
</feature>
<dbReference type="Proteomes" id="UP000567922">
    <property type="component" value="Unassembled WGS sequence"/>
</dbReference>
<sequence>MPENRSAPPRPSLDVAPPPISEKPTAPARLTAILTLWFLAFAGFLTACLLITLRLDDVLAIAASSERERTAQLIDSAGPTDVARAVEIAVLSIGGAGIAIVLIQLLALRSLLMGRARARAILAILAAAGIIADYLAYDILSAALTGELGTGVDAAKYALAAHVAFTAAAVLLMFTKPVTAWLVVSEAGLRPRS</sequence>
<evidence type="ECO:0000313" key="4">
    <source>
        <dbReference type="Proteomes" id="UP000567922"/>
    </source>
</evidence>
<accession>A0A839RRY2</accession>
<keyword evidence="2" id="KW-0472">Membrane</keyword>
<organism evidence="3 4">
    <name type="scientific">Hoyosella altamirensis</name>
    <dbReference type="NCBI Taxonomy" id="616997"/>
    <lineage>
        <taxon>Bacteria</taxon>
        <taxon>Bacillati</taxon>
        <taxon>Actinomycetota</taxon>
        <taxon>Actinomycetes</taxon>
        <taxon>Mycobacteriales</taxon>
        <taxon>Hoyosellaceae</taxon>
        <taxon>Hoyosella</taxon>
    </lineage>
</organism>
<keyword evidence="4" id="KW-1185">Reference proteome</keyword>
<protein>
    <recommendedName>
        <fullName evidence="5">DUF2569 domain-containing protein</fullName>
    </recommendedName>
</protein>
<gene>
    <name evidence="3" type="ORF">FHU29_004103</name>
</gene>
<comment type="caution">
    <text evidence="3">The sequence shown here is derived from an EMBL/GenBank/DDBJ whole genome shotgun (WGS) entry which is preliminary data.</text>
</comment>
<feature type="transmembrane region" description="Helical" evidence="2">
    <location>
        <begin position="157"/>
        <end position="184"/>
    </location>
</feature>
<dbReference type="AlphaFoldDB" id="A0A839RRY2"/>
<evidence type="ECO:0008006" key="5">
    <source>
        <dbReference type="Google" id="ProtNLM"/>
    </source>
</evidence>
<dbReference type="RefSeq" id="WP_064438370.1">
    <property type="nucleotide sequence ID" value="NZ_BDDI01000001.1"/>
</dbReference>
<dbReference type="OrthoDB" id="9840284at2"/>
<evidence type="ECO:0000256" key="2">
    <source>
        <dbReference type="SAM" id="Phobius"/>
    </source>
</evidence>
<evidence type="ECO:0000313" key="3">
    <source>
        <dbReference type="EMBL" id="MBB3039615.1"/>
    </source>
</evidence>